<dbReference type="GO" id="GO:0016620">
    <property type="term" value="F:oxidoreductase activity, acting on the aldehyde or oxo group of donors, NAD or NADP as acceptor"/>
    <property type="evidence" value="ECO:0007669"/>
    <property type="project" value="InterPro"/>
</dbReference>
<feature type="domain" description="Aldehyde dehydrogenase" evidence="4">
    <location>
        <begin position="1"/>
        <end position="454"/>
    </location>
</feature>
<evidence type="ECO:0000259" key="4">
    <source>
        <dbReference type="Pfam" id="PF00171"/>
    </source>
</evidence>
<name>A0A381V090_9ZZZZ</name>
<comment type="similarity">
    <text evidence="1">Belongs to the aldehyde dehydrogenase family.</text>
</comment>
<organism evidence="5">
    <name type="scientific">marine metagenome</name>
    <dbReference type="NCBI Taxonomy" id="408172"/>
    <lineage>
        <taxon>unclassified sequences</taxon>
        <taxon>metagenomes</taxon>
        <taxon>ecological metagenomes</taxon>
    </lineage>
</organism>
<dbReference type="InterPro" id="IPR015590">
    <property type="entry name" value="Aldehyde_DH_dom"/>
</dbReference>
<evidence type="ECO:0000256" key="3">
    <source>
        <dbReference type="ARBA" id="ARBA00023027"/>
    </source>
</evidence>
<sequence length="457" mass="50045">VFEPATGKVYAQVPSSGLADVEIAVDVAQAAFGNWSRTSMEDRATILNHISERLHERSDEMAAYESRDTGKPISLARTVDIPRAITNLRFFAEHVRSFDVETILDGDNSLNRVSRNPLGVVGCISPWNLPLYLFTWKIAPALAVGNCVIAKPSEITPYTAFKFGEICVDAGLPEGVLNIVHGPGDPTGDALVTHHDVKAISFTGGTDTGKIIAGKVSSMFKKLSLEMGGKNPAIIFSDCNYEKMLETVVRSSFSNQGQICLCTSRILVQDNIMERFRSDFIRKVDDIQAGDPIQDSTDFGAISSEVQREKIMDYIALAKSEGGKVLRGGLLMNLSGRCENGWFIEPTIIEGLGPLCRTNQEEIFGPVVTLIPFKNETEAIEIANSTEYGLSATIWTEDPEKANRVSDSVESGVIWVNCWMVRDLRTPFGGMKRSGLGREGGDDILRFFTESKNICTA</sequence>
<dbReference type="Pfam" id="PF00171">
    <property type="entry name" value="Aldedh"/>
    <property type="match status" value="1"/>
</dbReference>
<dbReference type="Gene3D" id="3.40.605.10">
    <property type="entry name" value="Aldehyde Dehydrogenase, Chain A, domain 1"/>
    <property type="match status" value="1"/>
</dbReference>
<dbReference type="SUPFAM" id="SSF53720">
    <property type="entry name" value="ALDH-like"/>
    <property type="match status" value="1"/>
</dbReference>
<keyword evidence="3" id="KW-0520">NAD</keyword>
<dbReference type="EMBL" id="UINC01007524">
    <property type="protein sequence ID" value="SVA33799.1"/>
    <property type="molecule type" value="Genomic_DNA"/>
</dbReference>
<gene>
    <name evidence="5" type="ORF">METZ01_LOCUS86653</name>
</gene>
<proteinExistence type="inferred from homology"/>
<dbReference type="Gene3D" id="3.40.309.10">
    <property type="entry name" value="Aldehyde Dehydrogenase, Chain A, domain 2"/>
    <property type="match status" value="1"/>
</dbReference>
<dbReference type="InterPro" id="IPR029510">
    <property type="entry name" value="Ald_DH_CS_GLU"/>
</dbReference>
<dbReference type="FunFam" id="3.40.309.10:FF:000012">
    <property type="entry name" value="Betaine aldehyde dehydrogenase"/>
    <property type="match status" value="1"/>
</dbReference>
<evidence type="ECO:0000313" key="5">
    <source>
        <dbReference type="EMBL" id="SVA33799.1"/>
    </source>
</evidence>
<dbReference type="FunFam" id="3.40.605.10:FF:000001">
    <property type="entry name" value="Aldehyde dehydrogenase 1"/>
    <property type="match status" value="1"/>
</dbReference>
<feature type="non-terminal residue" evidence="5">
    <location>
        <position position="1"/>
    </location>
</feature>
<reference evidence="5" key="1">
    <citation type="submission" date="2018-05" db="EMBL/GenBank/DDBJ databases">
        <authorList>
            <person name="Lanie J.A."/>
            <person name="Ng W.-L."/>
            <person name="Kazmierczak K.M."/>
            <person name="Andrzejewski T.M."/>
            <person name="Davidsen T.M."/>
            <person name="Wayne K.J."/>
            <person name="Tettelin H."/>
            <person name="Glass J.I."/>
            <person name="Rusch D."/>
            <person name="Podicherti R."/>
            <person name="Tsui H.-C.T."/>
            <person name="Winkler M.E."/>
        </authorList>
    </citation>
    <scope>NUCLEOTIDE SEQUENCE</scope>
</reference>
<dbReference type="InterPro" id="IPR016162">
    <property type="entry name" value="Ald_DH_N"/>
</dbReference>
<dbReference type="CDD" id="cd07093">
    <property type="entry name" value="ALDH_F8_HMSADH"/>
    <property type="match status" value="1"/>
</dbReference>
<dbReference type="InterPro" id="IPR016163">
    <property type="entry name" value="Ald_DH_C"/>
</dbReference>
<dbReference type="PROSITE" id="PS00687">
    <property type="entry name" value="ALDEHYDE_DEHYDR_GLU"/>
    <property type="match status" value="1"/>
</dbReference>
<dbReference type="PANTHER" id="PTHR43720:SF2">
    <property type="entry name" value="2-AMINOMUCONIC SEMIALDEHYDE DEHYDROGENASE"/>
    <property type="match status" value="1"/>
</dbReference>
<accession>A0A381V090</accession>
<evidence type="ECO:0000256" key="2">
    <source>
        <dbReference type="ARBA" id="ARBA00023002"/>
    </source>
</evidence>
<dbReference type="PROSITE" id="PS00070">
    <property type="entry name" value="ALDEHYDE_DEHYDR_CYS"/>
    <property type="match status" value="1"/>
</dbReference>
<dbReference type="AlphaFoldDB" id="A0A381V090"/>
<dbReference type="PANTHER" id="PTHR43720">
    <property type="entry name" value="2-AMINOMUCONIC SEMIALDEHYDE DEHYDROGENASE"/>
    <property type="match status" value="1"/>
</dbReference>
<keyword evidence="2" id="KW-0560">Oxidoreductase</keyword>
<protein>
    <recommendedName>
        <fullName evidence="4">Aldehyde dehydrogenase domain-containing protein</fullName>
    </recommendedName>
</protein>
<evidence type="ECO:0000256" key="1">
    <source>
        <dbReference type="ARBA" id="ARBA00009986"/>
    </source>
</evidence>
<dbReference type="InterPro" id="IPR016161">
    <property type="entry name" value="Ald_DH/histidinol_DH"/>
</dbReference>
<dbReference type="InterPro" id="IPR016160">
    <property type="entry name" value="Ald_DH_CS_CYS"/>
</dbReference>